<name>A0ABD2M330_9BILA</name>
<evidence type="ECO:0000313" key="3">
    <source>
        <dbReference type="EMBL" id="KAL3120834.1"/>
    </source>
</evidence>
<keyword evidence="2" id="KW-0812">Transmembrane</keyword>
<feature type="transmembrane region" description="Helical" evidence="2">
    <location>
        <begin position="12"/>
        <end position="34"/>
    </location>
</feature>
<feature type="region of interest" description="Disordered" evidence="1">
    <location>
        <begin position="180"/>
        <end position="253"/>
    </location>
</feature>
<evidence type="ECO:0000256" key="2">
    <source>
        <dbReference type="SAM" id="Phobius"/>
    </source>
</evidence>
<evidence type="ECO:0000256" key="1">
    <source>
        <dbReference type="SAM" id="MobiDB-lite"/>
    </source>
</evidence>
<dbReference type="Proteomes" id="UP001620626">
    <property type="component" value="Unassembled WGS sequence"/>
</dbReference>
<dbReference type="EMBL" id="JBICBT010000207">
    <property type="protein sequence ID" value="KAL3120834.1"/>
    <property type="molecule type" value="Genomic_DNA"/>
</dbReference>
<feature type="compositionally biased region" description="Basic and acidic residues" evidence="1">
    <location>
        <begin position="237"/>
        <end position="248"/>
    </location>
</feature>
<accession>A0ABD2M330</accession>
<comment type="caution">
    <text evidence="3">The sequence shown here is derived from an EMBL/GenBank/DDBJ whole genome shotgun (WGS) entry which is preliminary data.</text>
</comment>
<keyword evidence="2" id="KW-0472">Membrane</keyword>
<protein>
    <recommendedName>
        <fullName evidence="5">Transmembrane protein</fullName>
    </recommendedName>
</protein>
<organism evidence="3 4">
    <name type="scientific">Heterodera trifolii</name>
    <dbReference type="NCBI Taxonomy" id="157864"/>
    <lineage>
        <taxon>Eukaryota</taxon>
        <taxon>Metazoa</taxon>
        <taxon>Ecdysozoa</taxon>
        <taxon>Nematoda</taxon>
        <taxon>Chromadorea</taxon>
        <taxon>Rhabditida</taxon>
        <taxon>Tylenchina</taxon>
        <taxon>Tylenchomorpha</taxon>
        <taxon>Tylenchoidea</taxon>
        <taxon>Heteroderidae</taxon>
        <taxon>Heteroderinae</taxon>
        <taxon>Heterodera</taxon>
    </lineage>
</organism>
<sequence length="285" mass="31193">MFFSSVPSSSSSVPLLLFLLHFFFSLFSVCSLFVSHGIRQRNSSVPLRELVDTSRASALFAPIPGPAGRQAIFGVEECPYCDPKKCLGARPTGGRVGLCLSIKDEDGLLVSSQCLASRKELNRAMSVRQMPPTARNRRQGCERSATEEGEAEEELCWCEATQHRKSLLEEGLALPNRASAIQHARRRKNHPPGISTMYGHQPGDNDGTANGKKELSYPHQRLHQSRNSRNGGAAVKRKSDQSERKENGTGRGSAVGKQWAIGIVAIVISCCWTRLICLRAVCCLA</sequence>
<evidence type="ECO:0000313" key="4">
    <source>
        <dbReference type="Proteomes" id="UP001620626"/>
    </source>
</evidence>
<proteinExistence type="predicted"/>
<gene>
    <name evidence="3" type="ORF">niasHT_008126</name>
</gene>
<keyword evidence="2" id="KW-1133">Transmembrane helix</keyword>
<dbReference type="AlphaFoldDB" id="A0ABD2M330"/>
<reference evidence="3 4" key="1">
    <citation type="submission" date="2024-10" db="EMBL/GenBank/DDBJ databases">
        <authorList>
            <person name="Kim D."/>
        </authorList>
    </citation>
    <scope>NUCLEOTIDE SEQUENCE [LARGE SCALE GENOMIC DNA]</scope>
    <source>
        <strain evidence="3">BH-2024</strain>
    </source>
</reference>
<evidence type="ECO:0008006" key="5">
    <source>
        <dbReference type="Google" id="ProtNLM"/>
    </source>
</evidence>
<keyword evidence="4" id="KW-1185">Reference proteome</keyword>